<reference evidence="4" key="1">
    <citation type="journal article" date="2023" name="G3 (Bethesda)">
        <title>A reference genome for the long-term kleptoplast-retaining sea slug Elysia crispata morphotype clarki.</title>
        <authorList>
            <person name="Eastman K.E."/>
            <person name="Pendleton A.L."/>
            <person name="Shaikh M.A."/>
            <person name="Suttiyut T."/>
            <person name="Ogas R."/>
            <person name="Tomko P."/>
            <person name="Gavelis G."/>
            <person name="Widhalm J.R."/>
            <person name="Wisecaver J.H."/>
        </authorList>
    </citation>
    <scope>NUCLEOTIDE SEQUENCE</scope>
    <source>
        <strain evidence="4">ECLA1</strain>
    </source>
</reference>
<dbReference type="GO" id="GO:0008146">
    <property type="term" value="F:sulfotransferase activity"/>
    <property type="evidence" value="ECO:0007669"/>
    <property type="project" value="InterPro"/>
</dbReference>
<dbReference type="InterPro" id="IPR027417">
    <property type="entry name" value="P-loop_NTPase"/>
</dbReference>
<dbReference type="SUPFAM" id="SSF52540">
    <property type="entry name" value="P-loop containing nucleoside triphosphate hydrolases"/>
    <property type="match status" value="1"/>
</dbReference>
<dbReference type="PANTHER" id="PTHR11783">
    <property type="entry name" value="SULFOTRANSFERASE SULT"/>
    <property type="match status" value="1"/>
</dbReference>
<sequence>MEAVRAIHGAVSPVPCIDCPVDSSDHTYTLLVRPLLIEQILHRKSPASVMTKVPGPSKAFPHTLPGQHVYHGVLFFGFSPPETLDAVRDFQVKSDDVFVVTYPKAGTTWMQEIVWLLLHDADFSKAASSPVYMRSPFLEFKDETLKEVGLDIAEAMPSPRVIKTHLPRKLMPGEIFEKKPKVIVLFRNPKDVCCSYYNFYKSSSSFGDFQGDWPQFLEMFMEGQVDHGSWFDFTKSWWPMREASNFRFVFYEAMKENLLDEIKQLAAFLGKTDLSPETLSKVADHCSFESMKANPMTNHEDVYSIDSSVSPLLRKGTVGDWKNYFTVQQSEEFDQRYKQEMCDLLPAIPFQFSLNNDGVHV</sequence>
<gene>
    <name evidence="4" type="ORF">RRG08_007476</name>
</gene>
<comment type="caution">
    <text evidence="4">The sequence shown here is derived from an EMBL/GenBank/DDBJ whole genome shotgun (WGS) entry which is preliminary data.</text>
</comment>
<keyword evidence="5" id="KW-1185">Reference proteome</keyword>
<proteinExistence type="inferred from homology"/>
<name>A0AAE0XN34_9GAST</name>
<dbReference type="Pfam" id="PF00685">
    <property type="entry name" value="Sulfotransfer_1"/>
    <property type="match status" value="1"/>
</dbReference>
<dbReference type="FunFam" id="3.40.50.300:FF:000433">
    <property type="entry name" value="Estrogen sulfotransferase"/>
    <property type="match status" value="1"/>
</dbReference>
<dbReference type="AlphaFoldDB" id="A0AAE0XN34"/>
<dbReference type="Proteomes" id="UP001283361">
    <property type="component" value="Unassembled WGS sequence"/>
</dbReference>
<comment type="similarity">
    <text evidence="1">Belongs to the sulfotransferase 1 family.</text>
</comment>
<evidence type="ECO:0000256" key="1">
    <source>
        <dbReference type="ARBA" id="ARBA00005771"/>
    </source>
</evidence>
<evidence type="ECO:0000259" key="3">
    <source>
        <dbReference type="Pfam" id="PF00685"/>
    </source>
</evidence>
<evidence type="ECO:0000256" key="2">
    <source>
        <dbReference type="ARBA" id="ARBA00022679"/>
    </source>
</evidence>
<dbReference type="InterPro" id="IPR000863">
    <property type="entry name" value="Sulfotransferase_dom"/>
</dbReference>
<protein>
    <recommendedName>
        <fullName evidence="3">Sulfotransferase domain-containing protein</fullName>
    </recommendedName>
</protein>
<organism evidence="4 5">
    <name type="scientific">Elysia crispata</name>
    <name type="common">lettuce slug</name>
    <dbReference type="NCBI Taxonomy" id="231223"/>
    <lineage>
        <taxon>Eukaryota</taxon>
        <taxon>Metazoa</taxon>
        <taxon>Spiralia</taxon>
        <taxon>Lophotrochozoa</taxon>
        <taxon>Mollusca</taxon>
        <taxon>Gastropoda</taxon>
        <taxon>Heterobranchia</taxon>
        <taxon>Euthyneura</taxon>
        <taxon>Panpulmonata</taxon>
        <taxon>Sacoglossa</taxon>
        <taxon>Placobranchoidea</taxon>
        <taxon>Plakobranchidae</taxon>
        <taxon>Elysia</taxon>
    </lineage>
</organism>
<evidence type="ECO:0000313" key="5">
    <source>
        <dbReference type="Proteomes" id="UP001283361"/>
    </source>
</evidence>
<evidence type="ECO:0000313" key="4">
    <source>
        <dbReference type="EMBL" id="KAK3697664.1"/>
    </source>
</evidence>
<feature type="domain" description="Sulfotransferase" evidence="3">
    <location>
        <begin position="95"/>
        <end position="342"/>
    </location>
</feature>
<accession>A0AAE0XN34</accession>
<dbReference type="Gene3D" id="3.40.50.300">
    <property type="entry name" value="P-loop containing nucleotide triphosphate hydrolases"/>
    <property type="match status" value="1"/>
</dbReference>
<keyword evidence="2" id="KW-0808">Transferase</keyword>
<dbReference type="EMBL" id="JAWDGP010008005">
    <property type="protein sequence ID" value="KAK3697664.1"/>
    <property type="molecule type" value="Genomic_DNA"/>
</dbReference>